<proteinExistence type="inferred from homology"/>
<feature type="transmembrane region" description="Helical" evidence="6">
    <location>
        <begin position="190"/>
        <end position="213"/>
    </location>
</feature>
<evidence type="ECO:0000256" key="5">
    <source>
        <dbReference type="ARBA" id="ARBA00023136"/>
    </source>
</evidence>
<organism evidence="7 8">
    <name type="scientific">Ilex paraguariensis</name>
    <name type="common">yerba mate</name>
    <dbReference type="NCBI Taxonomy" id="185542"/>
    <lineage>
        <taxon>Eukaryota</taxon>
        <taxon>Viridiplantae</taxon>
        <taxon>Streptophyta</taxon>
        <taxon>Embryophyta</taxon>
        <taxon>Tracheophyta</taxon>
        <taxon>Spermatophyta</taxon>
        <taxon>Magnoliopsida</taxon>
        <taxon>eudicotyledons</taxon>
        <taxon>Gunneridae</taxon>
        <taxon>Pentapetalae</taxon>
        <taxon>asterids</taxon>
        <taxon>campanulids</taxon>
        <taxon>Aquifoliales</taxon>
        <taxon>Aquifoliaceae</taxon>
        <taxon>Ilex</taxon>
    </lineage>
</organism>
<evidence type="ECO:0000313" key="7">
    <source>
        <dbReference type="EMBL" id="CAK9158101.1"/>
    </source>
</evidence>
<dbReference type="CDD" id="cd13132">
    <property type="entry name" value="MATE_eukaryotic"/>
    <property type="match status" value="1"/>
</dbReference>
<feature type="transmembrane region" description="Helical" evidence="6">
    <location>
        <begin position="413"/>
        <end position="433"/>
    </location>
</feature>
<evidence type="ECO:0000256" key="3">
    <source>
        <dbReference type="ARBA" id="ARBA00022692"/>
    </source>
</evidence>
<reference evidence="7 8" key="1">
    <citation type="submission" date="2024-02" db="EMBL/GenBank/DDBJ databases">
        <authorList>
            <person name="Vignale AGUSTIN F."/>
            <person name="Sosa J E."/>
            <person name="Modenutti C."/>
        </authorList>
    </citation>
    <scope>NUCLEOTIDE SEQUENCE [LARGE SCALE GENOMIC DNA]</scope>
</reference>
<comment type="similarity">
    <text evidence="2 6">Belongs to the multi antimicrobial extrusion (MATE) (TC 2.A.66.1) family.</text>
</comment>
<accession>A0ABC8SLM2</accession>
<feature type="transmembrane region" description="Helical" evidence="6">
    <location>
        <begin position="160"/>
        <end position="178"/>
    </location>
</feature>
<evidence type="ECO:0000256" key="4">
    <source>
        <dbReference type="ARBA" id="ARBA00022989"/>
    </source>
</evidence>
<feature type="transmembrane region" description="Helical" evidence="6">
    <location>
        <begin position="469"/>
        <end position="496"/>
    </location>
</feature>
<dbReference type="Pfam" id="PF01554">
    <property type="entry name" value="MatE"/>
    <property type="match status" value="2"/>
</dbReference>
<evidence type="ECO:0000313" key="8">
    <source>
        <dbReference type="Proteomes" id="UP001642360"/>
    </source>
</evidence>
<protein>
    <recommendedName>
        <fullName evidence="6">Protein DETOXIFICATION</fullName>
    </recommendedName>
    <alternativeName>
        <fullName evidence="6">Multidrug and toxic compound extrusion protein</fullName>
    </alternativeName>
</protein>
<dbReference type="InterPro" id="IPR045069">
    <property type="entry name" value="MATE_euk"/>
</dbReference>
<dbReference type="EMBL" id="CAUOFW020003116">
    <property type="protein sequence ID" value="CAK9158101.1"/>
    <property type="molecule type" value="Genomic_DNA"/>
</dbReference>
<dbReference type="NCBIfam" id="TIGR00797">
    <property type="entry name" value="matE"/>
    <property type="match status" value="1"/>
</dbReference>
<keyword evidence="8" id="KW-1185">Reference proteome</keyword>
<dbReference type="InterPro" id="IPR002528">
    <property type="entry name" value="MATE_fam"/>
</dbReference>
<feature type="transmembrane region" description="Helical" evidence="6">
    <location>
        <begin position="122"/>
        <end position="140"/>
    </location>
</feature>
<feature type="transmembrane region" description="Helical" evidence="6">
    <location>
        <begin position="445"/>
        <end position="463"/>
    </location>
</feature>
<dbReference type="Proteomes" id="UP001642360">
    <property type="component" value="Unassembled WGS sequence"/>
</dbReference>
<keyword evidence="4 6" id="KW-1133">Transmembrane helix</keyword>
<keyword evidence="5 6" id="KW-0472">Membrane</keyword>
<keyword evidence="3 6" id="KW-0812">Transmembrane</keyword>
<feature type="transmembrane region" description="Helical" evidence="6">
    <location>
        <begin position="310"/>
        <end position="333"/>
    </location>
</feature>
<feature type="transmembrane region" description="Helical" evidence="6">
    <location>
        <begin position="219"/>
        <end position="238"/>
    </location>
</feature>
<gene>
    <name evidence="7" type="ORF">ILEXP_LOCUS26710</name>
</gene>
<evidence type="ECO:0000256" key="6">
    <source>
        <dbReference type="RuleBase" id="RU004914"/>
    </source>
</evidence>
<dbReference type="PANTHER" id="PTHR11206">
    <property type="entry name" value="MULTIDRUG RESISTANCE PROTEIN"/>
    <property type="match status" value="1"/>
</dbReference>
<evidence type="ECO:0000256" key="1">
    <source>
        <dbReference type="ARBA" id="ARBA00004141"/>
    </source>
</evidence>
<dbReference type="AlphaFoldDB" id="A0ABC8SLM2"/>
<feature type="transmembrane region" description="Helical" evidence="6">
    <location>
        <begin position="82"/>
        <end position="102"/>
    </location>
</feature>
<sequence length="544" mass="58853">MDQTLLGSPLISSSEKGLGCGGNASTKWFDKSETTAELKRQLRLAGPLVLVYVLQYSLQMISVMFVGHLGKLSLSSASMASSFAGVTGFSFMMGMGSALETLCGQAYGAKQYHMLGIHMQRATLVLMLMSIPIAFIWAYTEQIFTSCGQDLEISKHAGTYARWLIPSIFPYGLLQCQLRFLQTQNNVKSLMISTGISSLAHILACWIMVFRFGFGYKGAALSSAISYWSNVLILAIYIKISPTCEKTWTGFSSEGVKNLISFLSLAIPSALMVCLTTSAVIFRIPFGFGSAVSTRVSNELGAGKAHAAELAVQVVIFLALTEGLFVSLISVAVRGIWGYLYTNEEEVVRYMSAIMPVLALSNFIDGIQGVLSGTARGSGWQKIGALVNLGAYYLVGLPVAIILTFVFHFGGKGLWMGIICGSSLQALLLLAITMPTNWEQEATKARNWVSWTTSWLVFCAPILRLAGAFVVAALIIVAVRTTIVTWITVLVLLAFVGKRRRVLAVEGRKITFDVAMYLAKVVLKDRGLVAVACAATVGVMAISW</sequence>
<feature type="transmembrane region" description="Helical" evidence="6">
    <location>
        <begin position="386"/>
        <end position="407"/>
    </location>
</feature>
<comment type="subcellular location">
    <subcellularLocation>
        <location evidence="1">Membrane</location>
        <topology evidence="1">Multi-pass membrane protein</topology>
    </subcellularLocation>
</comment>
<comment type="caution">
    <text evidence="7">The sequence shown here is derived from an EMBL/GenBank/DDBJ whole genome shotgun (WGS) entry which is preliminary data.</text>
</comment>
<dbReference type="GO" id="GO:0016020">
    <property type="term" value="C:membrane"/>
    <property type="evidence" value="ECO:0007669"/>
    <property type="project" value="UniProtKB-SubCell"/>
</dbReference>
<evidence type="ECO:0000256" key="2">
    <source>
        <dbReference type="ARBA" id="ARBA00010199"/>
    </source>
</evidence>
<name>A0ABC8SLM2_9AQUA</name>
<feature type="transmembrane region" description="Helical" evidence="6">
    <location>
        <begin position="49"/>
        <end position="70"/>
    </location>
</feature>
<feature type="transmembrane region" description="Helical" evidence="6">
    <location>
        <begin position="259"/>
        <end position="282"/>
    </location>
</feature>